<dbReference type="HAMAP" id="MF_00489">
    <property type="entry name" value="UPF0178"/>
    <property type="match status" value="1"/>
</dbReference>
<sequence>MKLWVDADACPNVIKTILFRAAERVQVECILVANRPVAVPPSRWISRIVVSSGFDEADGHIVEKIEPDDIVVTADIPLASDCIDKGATAINPRGEHYTKENIRQRLNMRDFMETMRTSGVQTGGPPPFSQQDRMAFANSLDRLLAQRARP</sequence>
<dbReference type="PANTHER" id="PTHR35146:SF1">
    <property type="entry name" value="UPF0178 PROTEIN YAII"/>
    <property type="match status" value="1"/>
</dbReference>
<evidence type="ECO:0000256" key="1">
    <source>
        <dbReference type="ARBA" id="ARBA00008522"/>
    </source>
</evidence>
<evidence type="ECO:0000313" key="4">
    <source>
        <dbReference type="Proteomes" id="UP000315901"/>
    </source>
</evidence>
<dbReference type="Pfam" id="PF02639">
    <property type="entry name" value="DUF188"/>
    <property type="match status" value="1"/>
</dbReference>
<evidence type="ECO:0000256" key="2">
    <source>
        <dbReference type="HAMAP-Rule" id="MF_00489"/>
    </source>
</evidence>
<proteinExistence type="inferred from homology"/>
<comment type="caution">
    <text evidence="3">The sequence shown here is derived from an EMBL/GenBank/DDBJ whole genome shotgun (WGS) entry which is preliminary data.</text>
</comment>
<comment type="similarity">
    <text evidence="1 2">Belongs to the UPF0178 family.</text>
</comment>
<dbReference type="EMBL" id="VFRR01000001">
    <property type="protein sequence ID" value="TPE55707.1"/>
    <property type="molecule type" value="Genomic_DNA"/>
</dbReference>
<dbReference type="Proteomes" id="UP000315901">
    <property type="component" value="Unassembled WGS sequence"/>
</dbReference>
<dbReference type="RefSeq" id="WP_140586862.1">
    <property type="nucleotide sequence ID" value="NZ_VFRR01000001.1"/>
</dbReference>
<organism evidence="3 4">
    <name type="scientific">Maribrevibacterium harenarium</name>
    <dbReference type="NCBI Taxonomy" id="2589817"/>
    <lineage>
        <taxon>Bacteria</taxon>
        <taxon>Pseudomonadati</taxon>
        <taxon>Pseudomonadota</taxon>
        <taxon>Gammaproteobacteria</taxon>
        <taxon>Oceanospirillales</taxon>
        <taxon>Oceanospirillaceae</taxon>
        <taxon>Maribrevibacterium</taxon>
    </lineage>
</organism>
<gene>
    <name evidence="3" type="ORF">FJM67_01245</name>
</gene>
<dbReference type="InterPro" id="IPR003791">
    <property type="entry name" value="UPF0178"/>
</dbReference>
<keyword evidence="4" id="KW-1185">Reference proteome</keyword>
<dbReference type="AlphaFoldDB" id="A0A501X5N0"/>
<dbReference type="OrthoDB" id="9798918at2"/>
<dbReference type="PANTHER" id="PTHR35146">
    <property type="entry name" value="UPF0178 PROTEIN YAII"/>
    <property type="match status" value="1"/>
</dbReference>
<reference evidence="3 4" key="1">
    <citation type="submission" date="2019-06" db="EMBL/GenBank/DDBJ databases">
        <title>A novel bacterium of genus Marinomonas, isolated from coastal sand.</title>
        <authorList>
            <person name="Huang H."/>
            <person name="Mo K."/>
            <person name="Hu Y."/>
        </authorList>
    </citation>
    <scope>NUCLEOTIDE SEQUENCE [LARGE SCALE GENOMIC DNA]</scope>
    <source>
        <strain evidence="3 4">HB171799</strain>
    </source>
</reference>
<dbReference type="CDD" id="cd18720">
    <property type="entry name" value="PIN_YqxD-like"/>
    <property type="match status" value="1"/>
</dbReference>
<evidence type="ECO:0000313" key="3">
    <source>
        <dbReference type="EMBL" id="TPE55707.1"/>
    </source>
</evidence>
<protein>
    <recommendedName>
        <fullName evidence="2">UPF0178 protein FJM67_01245</fullName>
    </recommendedName>
</protein>
<accession>A0A501X5N0</accession>
<name>A0A501X5N0_9GAMM</name>
<dbReference type="NCBIfam" id="NF001095">
    <property type="entry name" value="PRK00124.1"/>
    <property type="match status" value="1"/>
</dbReference>